<dbReference type="CDD" id="cd04216">
    <property type="entry name" value="Phytocyanin"/>
    <property type="match status" value="1"/>
</dbReference>
<dbReference type="Proteomes" id="UP000807115">
    <property type="component" value="Chromosome 2"/>
</dbReference>
<keyword evidence="10" id="KW-1015">Disulfide bond</keyword>
<evidence type="ECO:0000256" key="4">
    <source>
        <dbReference type="ARBA" id="ARBA00022723"/>
    </source>
</evidence>
<evidence type="ECO:0000256" key="8">
    <source>
        <dbReference type="ARBA" id="ARBA00023008"/>
    </source>
</evidence>
<dbReference type="EMBL" id="CM027681">
    <property type="protein sequence ID" value="KAG0541749.1"/>
    <property type="molecule type" value="Genomic_DNA"/>
</dbReference>
<evidence type="ECO:0000256" key="3">
    <source>
        <dbReference type="ARBA" id="ARBA00022692"/>
    </source>
</evidence>
<protein>
    <recommendedName>
        <fullName evidence="14">Phytocyanin domain-containing protein</fullName>
    </recommendedName>
</protein>
<proteinExistence type="predicted"/>
<dbReference type="Gene3D" id="2.60.40.420">
    <property type="entry name" value="Cupredoxins - blue copper proteins"/>
    <property type="match status" value="1"/>
</dbReference>
<evidence type="ECO:0000256" key="6">
    <source>
        <dbReference type="ARBA" id="ARBA00022982"/>
    </source>
</evidence>
<dbReference type="PROSITE" id="PS51257">
    <property type="entry name" value="PROKAR_LIPOPROTEIN"/>
    <property type="match status" value="1"/>
</dbReference>
<dbReference type="KEGG" id="sbi:8081167"/>
<dbReference type="GO" id="GO:0009055">
    <property type="term" value="F:electron transfer activity"/>
    <property type="evidence" value="ECO:0007669"/>
    <property type="project" value="InterPro"/>
</dbReference>
<dbReference type="SUPFAM" id="SSF49503">
    <property type="entry name" value="Cupredoxins"/>
    <property type="match status" value="1"/>
</dbReference>
<keyword evidence="9 12" id="KW-0472">Membrane</keyword>
<evidence type="ECO:0000313" key="15">
    <source>
        <dbReference type="EMBL" id="KAG0541749.1"/>
    </source>
</evidence>
<gene>
    <name evidence="15" type="ORF">BDA96_02G044400</name>
</gene>
<sequence length="161" mass="17089">MAYRQMQLLAVVAAVACLAPLASATVFMVGDELGWRAKFNETHWADNKTFTVGDSLMFMYPKDNHTVAQVGKDDFLACNLQGNQMKLWDSGNDVVTLDKPGKMWFICTKPNHCLNGMKLVIDVQAPAGGPNAEPPSAAPVSYTVGGAVAAAGAVLAAVLAF</sequence>
<dbReference type="GO" id="GO:0009610">
    <property type="term" value="P:response to symbiotic fungus"/>
    <property type="evidence" value="ECO:0007669"/>
    <property type="project" value="UniProtKB-ARBA"/>
</dbReference>
<comment type="subcellular location">
    <subcellularLocation>
        <location evidence="1">Membrane</location>
        <topology evidence="1">Single-pass type I membrane protein</topology>
    </subcellularLocation>
</comment>
<feature type="transmembrane region" description="Helical" evidence="12">
    <location>
        <begin position="140"/>
        <end position="160"/>
    </location>
</feature>
<keyword evidence="11" id="KW-0325">Glycoprotein</keyword>
<dbReference type="GO" id="GO:0046872">
    <property type="term" value="F:metal ion binding"/>
    <property type="evidence" value="ECO:0007669"/>
    <property type="project" value="UniProtKB-KW"/>
</dbReference>
<dbReference type="OrthoDB" id="656050at2759"/>
<evidence type="ECO:0000256" key="2">
    <source>
        <dbReference type="ARBA" id="ARBA00022448"/>
    </source>
</evidence>
<evidence type="ECO:0000256" key="5">
    <source>
        <dbReference type="ARBA" id="ARBA00022729"/>
    </source>
</evidence>
<evidence type="ECO:0000256" key="7">
    <source>
        <dbReference type="ARBA" id="ARBA00022989"/>
    </source>
</evidence>
<comment type="caution">
    <text evidence="15">The sequence shown here is derived from an EMBL/GenBank/DDBJ whole genome shotgun (WGS) entry which is preliminary data.</text>
</comment>
<evidence type="ECO:0000256" key="13">
    <source>
        <dbReference type="SAM" id="SignalP"/>
    </source>
</evidence>
<dbReference type="InterPro" id="IPR003245">
    <property type="entry name" value="Phytocyanin_dom"/>
</dbReference>
<accession>A0A921URL8</accession>
<dbReference type="AlphaFoldDB" id="A0A921URL8"/>
<dbReference type="PANTHER" id="PTHR33021">
    <property type="entry name" value="BLUE COPPER PROTEIN"/>
    <property type="match status" value="1"/>
</dbReference>
<evidence type="ECO:0000256" key="9">
    <source>
        <dbReference type="ARBA" id="ARBA00023136"/>
    </source>
</evidence>
<evidence type="ECO:0000256" key="12">
    <source>
        <dbReference type="SAM" id="Phobius"/>
    </source>
</evidence>
<feature type="domain" description="Phytocyanin" evidence="14">
    <location>
        <begin position="25"/>
        <end position="125"/>
    </location>
</feature>
<keyword evidence="8" id="KW-0186">Copper</keyword>
<keyword evidence="2" id="KW-0813">Transport</keyword>
<feature type="chain" id="PRO_5037824242" description="Phytocyanin domain-containing protein" evidence="13">
    <location>
        <begin position="25"/>
        <end position="161"/>
    </location>
</feature>
<dbReference type="GO" id="GO:0016020">
    <property type="term" value="C:membrane"/>
    <property type="evidence" value="ECO:0007669"/>
    <property type="project" value="UniProtKB-SubCell"/>
</dbReference>
<dbReference type="InterPro" id="IPR008972">
    <property type="entry name" value="Cupredoxin"/>
</dbReference>
<keyword evidence="4" id="KW-0479">Metal-binding</keyword>
<evidence type="ECO:0000256" key="11">
    <source>
        <dbReference type="ARBA" id="ARBA00023180"/>
    </source>
</evidence>
<reference evidence="15" key="2">
    <citation type="submission" date="2020-10" db="EMBL/GenBank/DDBJ databases">
        <authorList>
            <person name="Cooper E.A."/>
            <person name="Brenton Z.W."/>
            <person name="Flinn B.S."/>
            <person name="Jenkins J."/>
            <person name="Shu S."/>
            <person name="Flowers D."/>
            <person name="Luo F."/>
            <person name="Wang Y."/>
            <person name="Xia P."/>
            <person name="Barry K."/>
            <person name="Daum C."/>
            <person name="Lipzen A."/>
            <person name="Yoshinaga Y."/>
            <person name="Schmutz J."/>
            <person name="Saski C."/>
            <person name="Vermerris W."/>
            <person name="Kresovich S."/>
        </authorList>
    </citation>
    <scope>NUCLEOTIDE SEQUENCE</scope>
</reference>
<keyword evidence="3 12" id="KW-0812">Transmembrane</keyword>
<evidence type="ECO:0000256" key="10">
    <source>
        <dbReference type="ARBA" id="ARBA00023157"/>
    </source>
</evidence>
<feature type="signal peptide" evidence="13">
    <location>
        <begin position="1"/>
        <end position="24"/>
    </location>
</feature>
<dbReference type="PANTHER" id="PTHR33021:SF557">
    <property type="entry name" value="OS07G0165900 PROTEIN"/>
    <property type="match status" value="1"/>
</dbReference>
<organism evidence="15 16">
    <name type="scientific">Sorghum bicolor</name>
    <name type="common">Sorghum</name>
    <name type="synonym">Sorghum vulgare</name>
    <dbReference type="NCBI Taxonomy" id="4558"/>
    <lineage>
        <taxon>Eukaryota</taxon>
        <taxon>Viridiplantae</taxon>
        <taxon>Streptophyta</taxon>
        <taxon>Embryophyta</taxon>
        <taxon>Tracheophyta</taxon>
        <taxon>Spermatophyta</taxon>
        <taxon>Magnoliopsida</taxon>
        <taxon>Liliopsida</taxon>
        <taxon>Poales</taxon>
        <taxon>Poaceae</taxon>
        <taxon>PACMAD clade</taxon>
        <taxon>Panicoideae</taxon>
        <taxon>Andropogonodae</taxon>
        <taxon>Andropogoneae</taxon>
        <taxon>Sorghinae</taxon>
        <taxon>Sorghum</taxon>
    </lineage>
</organism>
<keyword evidence="5 13" id="KW-0732">Signal</keyword>
<keyword evidence="7 12" id="KW-1133">Transmembrane helix</keyword>
<dbReference type="OMA" id="ACNLNAN"/>
<dbReference type="PROSITE" id="PS51485">
    <property type="entry name" value="PHYTOCYANIN"/>
    <property type="match status" value="1"/>
</dbReference>
<dbReference type="FunFam" id="2.60.40.420:FF:000067">
    <property type="entry name" value="Cupredoxin superfamily protein"/>
    <property type="match status" value="1"/>
</dbReference>
<evidence type="ECO:0000256" key="1">
    <source>
        <dbReference type="ARBA" id="ARBA00004479"/>
    </source>
</evidence>
<dbReference type="Pfam" id="PF02298">
    <property type="entry name" value="Cu_bind_like"/>
    <property type="match status" value="1"/>
</dbReference>
<dbReference type="InterPro" id="IPR039391">
    <property type="entry name" value="Phytocyanin-like"/>
</dbReference>
<evidence type="ECO:0000259" key="14">
    <source>
        <dbReference type="PROSITE" id="PS51485"/>
    </source>
</evidence>
<reference evidence="15" key="1">
    <citation type="journal article" date="2019" name="BMC Genomics">
        <title>A new reference genome for Sorghum bicolor reveals high levels of sequence similarity between sweet and grain genotypes: implications for the genetics of sugar metabolism.</title>
        <authorList>
            <person name="Cooper E.A."/>
            <person name="Brenton Z.W."/>
            <person name="Flinn B.S."/>
            <person name="Jenkins J."/>
            <person name="Shu S."/>
            <person name="Flowers D."/>
            <person name="Luo F."/>
            <person name="Wang Y."/>
            <person name="Xia P."/>
            <person name="Barry K."/>
            <person name="Daum C."/>
            <person name="Lipzen A."/>
            <person name="Yoshinaga Y."/>
            <person name="Schmutz J."/>
            <person name="Saski C."/>
            <person name="Vermerris W."/>
            <person name="Kresovich S."/>
        </authorList>
    </citation>
    <scope>NUCLEOTIDE SEQUENCE</scope>
</reference>
<keyword evidence="6" id="KW-0249">Electron transport</keyword>
<dbReference type="Gramene" id="EER95904">
    <property type="protein sequence ID" value="EER95904"/>
    <property type="gene ID" value="SORBI_3002G044600"/>
</dbReference>
<evidence type="ECO:0000313" key="16">
    <source>
        <dbReference type="Proteomes" id="UP000807115"/>
    </source>
</evidence>
<name>A0A921URL8_SORBI</name>